<sequence>MKVVSYFVKEFFLKRNTGVGFFTSPSFVFKLDSQQDQTFEEFADRIDHITNNVDIEMEELTSDDDTIFHFKSVINISRDCGSNFLIYGSNTIFLKNGLISKVTIDHDLTEVELEYFLYLLGVNESDATLR</sequence>
<evidence type="ECO:0000313" key="1">
    <source>
        <dbReference type="EMBL" id="PCJ00002.1"/>
    </source>
</evidence>
<dbReference type="AlphaFoldDB" id="A0A2A4YZ69"/>
<gene>
    <name evidence="1" type="ORF">COB13_10425</name>
</gene>
<reference key="1">
    <citation type="submission" date="2017-08" db="EMBL/GenBank/DDBJ databases">
        <title>A dynamic microbial community with high functional redundancy inhabits the cold, oxic subseafloor aquifer.</title>
        <authorList>
            <person name="Tully B.J."/>
            <person name="Wheat C.G."/>
            <person name="Glazer B.T."/>
            <person name="Huber J.A."/>
        </authorList>
    </citation>
    <scope>NUCLEOTIDE SEQUENCE [LARGE SCALE GENOMIC DNA]</scope>
</reference>
<organism evidence="1">
    <name type="scientific">OCS116 cluster bacterium</name>
    <dbReference type="NCBI Taxonomy" id="2030921"/>
    <lineage>
        <taxon>Bacteria</taxon>
        <taxon>Pseudomonadati</taxon>
        <taxon>Pseudomonadota</taxon>
        <taxon>Alphaproteobacteria</taxon>
        <taxon>OCS116 cluster</taxon>
    </lineage>
</organism>
<proteinExistence type="predicted"/>
<dbReference type="EMBL" id="NVUS01000013">
    <property type="protein sequence ID" value="PCJ00002.1"/>
    <property type="molecule type" value="Genomic_DNA"/>
</dbReference>
<comment type="caution">
    <text evidence="1">The sequence shown here is derived from an EMBL/GenBank/DDBJ whole genome shotgun (WGS) entry which is preliminary data.</text>
</comment>
<reference evidence="1" key="2">
    <citation type="journal article" date="2018" name="ISME J.">
        <title>A dynamic microbial community with high functional redundancy inhabits the cold, oxic subseafloor aquifer.</title>
        <authorList>
            <person name="Tully B.J."/>
            <person name="Wheat C.G."/>
            <person name="Glazer B.T."/>
            <person name="Huber J.A."/>
        </authorList>
    </citation>
    <scope>NUCLEOTIDE SEQUENCE</scope>
    <source>
        <strain evidence="1">NORP83</strain>
    </source>
</reference>
<protein>
    <submittedName>
        <fullName evidence="1">Uncharacterized protein</fullName>
    </submittedName>
</protein>
<name>A0A2A4YZ69_9PROT</name>
<accession>A0A2A4YZ69</accession>